<feature type="compositionally biased region" description="Pro residues" evidence="1">
    <location>
        <begin position="387"/>
        <end position="399"/>
    </location>
</feature>
<dbReference type="Proteomes" id="UP000325286">
    <property type="component" value="Chromosome"/>
</dbReference>
<accession>A0A5B9R1H2</accession>
<dbReference type="EMBL" id="CP042914">
    <property type="protein sequence ID" value="QEG40051.1"/>
    <property type="molecule type" value="Genomic_DNA"/>
</dbReference>
<organism evidence="3 4">
    <name type="scientific">Roseimaritima ulvae</name>
    <dbReference type="NCBI Taxonomy" id="980254"/>
    <lineage>
        <taxon>Bacteria</taxon>
        <taxon>Pseudomonadati</taxon>
        <taxon>Planctomycetota</taxon>
        <taxon>Planctomycetia</taxon>
        <taxon>Pirellulales</taxon>
        <taxon>Pirellulaceae</taxon>
        <taxon>Roseimaritima</taxon>
    </lineage>
</organism>
<keyword evidence="4" id="KW-1185">Reference proteome</keyword>
<feature type="region of interest" description="Disordered" evidence="1">
    <location>
        <begin position="276"/>
        <end position="433"/>
    </location>
</feature>
<feature type="region of interest" description="Disordered" evidence="1">
    <location>
        <begin position="449"/>
        <end position="517"/>
    </location>
</feature>
<protein>
    <submittedName>
        <fullName evidence="3">Uncharacterized protein</fullName>
    </submittedName>
</protein>
<dbReference type="KEGG" id="rul:UC8_20550"/>
<feature type="chain" id="PRO_5022857410" evidence="2">
    <location>
        <begin position="28"/>
        <end position="517"/>
    </location>
</feature>
<dbReference type="RefSeq" id="WP_157609871.1">
    <property type="nucleotide sequence ID" value="NZ_LWSJ01000061.1"/>
</dbReference>
<evidence type="ECO:0000256" key="1">
    <source>
        <dbReference type="SAM" id="MobiDB-lite"/>
    </source>
</evidence>
<keyword evidence="2" id="KW-0732">Signal</keyword>
<reference evidence="3 4" key="1">
    <citation type="submission" date="2019-08" db="EMBL/GenBank/DDBJ databases">
        <title>Deep-cultivation of Planctomycetes and their phenomic and genomic characterization uncovers novel biology.</title>
        <authorList>
            <person name="Wiegand S."/>
            <person name="Jogler M."/>
            <person name="Boedeker C."/>
            <person name="Pinto D."/>
            <person name="Vollmers J."/>
            <person name="Rivas-Marin E."/>
            <person name="Kohn T."/>
            <person name="Peeters S.H."/>
            <person name="Heuer A."/>
            <person name="Rast P."/>
            <person name="Oberbeckmann S."/>
            <person name="Bunk B."/>
            <person name="Jeske O."/>
            <person name="Meyerdierks A."/>
            <person name="Storesund J.E."/>
            <person name="Kallscheuer N."/>
            <person name="Luecker S."/>
            <person name="Lage O.M."/>
            <person name="Pohl T."/>
            <person name="Merkel B.J."/>
            <person name="Hornburger P."/>
            <person name="Mueller R.-W."/>
            <person name="Bruemmer F."/>
            <person name="Labrenz M."/>
            <person name="Spormann A.M."/>
            <person name="Op den Camp H."/>
            <person name="Overmann J."/>
            <person name="Amann R."/>
            <person name="Jetten M.S.M."/>
            <person name="Mascher T."/>
            <person name="Medema M.H."/>
            <person name="Devos D.P."/>
            <person name="Kaster A.-K."/>
            <person name="Ovreas L."/>
            <person name="Rohde M."/>
            <person name="Galperin M.Y."/>
            <person name="Jogler C."/>
        </authorList>
    </citation>
    <scope>NUCLEOTIDE SEQUENCE [LARGE SCALE GENOMIC DNA]</scope>
    <source>
        <strain evidence="3 4">UC8</strain>
    </source>
</reference>
<feature type="compositionally biased region" description="Low complexity" evidence="1">
    <location>
        <begin position="416"/>
        <end position="427"/>
    </location>
</feature>
<sequence precursor="true">MLFTRRPAIVLTLFAAAVLAITPPVSAGCLCDWLFGRRTTYAAAMPITPAPAYAAAMPVTPAYSAAMPVATYPAQTAYTVPTATPTSQYAAQMPAYGATTPLPTGYAGQYSSLYGGGAPSTTTPVAAAPAVTAAPITSYYGTGNVYPPVQTTSGYTANYMALQPVATVRTGGVVGGVRSFFGNLFGTNYRTSYYRAPVTYYRPQTTVDPVSGTTVTVQRPCTAYQYQVQRAPYIGLQPAAATPAGSCASGGCTTAGPYAPVVTSPGTVPYTQPAPLSSGGVAVPSSEGFVPRPTLPPASLDPYASQRSTYSPAPSYTPAPTYSPAPTSSSTSGYAPTPLPLTGAPAPTTTPAPATSSATGDYAPVAPPAMESQRVPQAEDNSSPRYWPAPPTGTVPDPPSTYARPIPAPPATWSQPEAAAPTTEPTAGRTASRPAWGFKKISWNASAGGVQQAGYQDGEAERRSEEALRRPSAMQLNAPQRTEATRSRPQLQNYPAPAPSPAASRSEYDNSGWRAAR</sequence>
<proteinExistence type="predicted"/>
<name>A0A5B9R1H2_9BACT</name>
<dbReference type="AlphaFoldDB" id="A0A5B9R1H2"/>
<evidence type="ECO:0000313" key="4">
    <source>
        <dbReference type="Proteomes" id="UP000325286"/>
    </source>
</evidence>
<feature type="signal peptide" evidence="2">
    <location>
        <begin position="1"/>
        <end position="27"/>
    </location>
</feature>
<feature type="compositionally biased region" description="Low complexity" evidence="1">
    <location>
        <begin position="324"/>
        <end position="360"/>
    </location>
</feature>
<evidence type="ECO:0000256" key="2">
    <source>
        <dbReference type="SAM" id="SignalP"/>
    </source>
</evidence>
<feature type="compositionally biased region" description="Basic and acidic residues" evidence="1">
    <location>
        <begin position="459"/>
        <end position="469"/>
    </location>
</feature>
<evidence type="ECO:0000313" key="3">
    <source>
        <dbReference type="EMBL" id="QEG40051.1"/>
    </source>
</evidence>
<gene>
    <name evidence="3" type="ORF">UC8_20550</name>
</gene>
<dbReference type="PROSITE" id="PS51257">
    <property type="entry name" value="PROKAR_LIPOPROTEIN"/>
    <property type="match status" value="1"/>
</dbReference>
<feature type="compositionally biased region" description="Polar residues" evidence="1">
    <location>
        <begin position="474"/>
        <end position="493"/>
    </location>
</feature>